<proteinExistence type="predicted"/>
<evidence type="ECO:0000313" key="1">
    <source>
        <dbReference type="EMBL" id="DAF50014.1"/>
    </source>
</evidence>
<accession>A0A8S5SGD6</accession>
<organism evidence="1">
    <name type="scientific">Siphoviridae sp. ctxvK3</name>
    <dbReference type="NCBI Taxonomy" id="2827975"/>
    <lineage>
        <taxon>Viruses</taxon>
        <taxon>Duplodnaviria</taxon>
        <taxon>Heunggongvirae</taxon>
        <taxon>Uroviricota</taxon>
        <taxon>Caudoviricetes</taxon>
    </lineage>
</organism>
<dbReference type="EMBL" id="BK032591">
    <property type="protein sequence ID" value="DAF50014.1"/>
    <property type="molecule type" value="Genomic_DNA"/>
</dbReference>
<name>A0A8S5SGD6_9CAUD</name>
<sequence length="80" mass="9333">MPGAFFMPYLKYIPTLWLYSISSIKANSFTLLDKSYKKTTKYFQSILKTDSKLSAFFHRFRLFLFPSKSTIKSGGMLNEI</sequence>
<protein>
    <submittedName>
        <fullName evidence="1">Uncharacterized protein</fullName>
    </submittedName>
</protein>
<reference evidence="1" key="1">
    <citation type="journal article" date="2021" name="Proc. Natl. Acad. Sci. U.S.A.">
        <title>A Catalog of Tens of Thousands of Viruses from Human Metagenomes Reveals Hidden Associations with Chronic Diseases.</title>
        <authorList>
            <person name="Tisza M.J."/>
            <person name="Buck C.B."/>
        </authorList>
    </citation>
    <scope>NUCLEOTIDE SEQUENCE</scope>
    <source>
        <strain evidence="1">CtxvK3</strain>
    </source>
</reference>